<keyword evidence="7" id="KW-0202">Cytokine</keyword>
<dbReference type="GO" id="GO:0042119">
    <property type="term" value="P:neutrophil activation"/>
    <property type="evidence" value="ECO:0007669"/>
    <property type="project" value="TreeGrafter"/>
</dbReference>
<keyword evidence="10" id="KW-0395">Inflammatory response</keyword>
<evidence type="ECO:0000256" key="12">
    <source>
        <dbReference type="ARBA" id="ARBA00023246"/>
    </source>
</evidence>
<evidence type="ECO:0000256" key="8">
    <source>
        <dbReference type="ARBA" id="ARBA00022525"/>
    </source>
</evidence>
<dbReference type="EMBL" id="QBIY01011215">
    <property type="protein sequence ID" value="RXN34037.1"/>
    <property type="molecule type" value="Genomic_DNA"/>
</dbReference>
<dbReference type="GO" id="GO:0005829">
    <property type="term" value="C:cytosol"/>
    <property type="evidence" value="ECO:0007669"/>
    <property type="project" value="UniProtKB-SubCell"/>
</dbReference>
<keyword evidence="15" id="KW-1185">Reference proteome</keyword>
<dbReference type="PANTHER" id="PTHR10078:SF30">
    <property type="entry name" value="INTERLEUKIN-1 BETA"/>
    <property type="match status" value="1"/>
</dbReference>
<proteinExistence type="inferred from homology"/>
<dbReference type="SMR" id="A0A498NR66"/>
<evidence type="ECO:0000256" key="7">
    <source>
        <dbReference type="ARBA" id="ARBA00022514"/>
    </source>
</evidence>
<dbReference type="Gene3D" id="2.80.10.50">
    <property type="match status" value="1"/>
</dbReference>
<evidence type="ECO:0000313" key="13">
    <source>
        <dbReference type="EMBL" id="RXN26548.1"/>
    </source>
</evidence>
<keyword evidence="11" id="KW-0458">Lysosome</keyword>
<evidence type="ECO:0000256" key="6">
    <source>
        <dbReference type="ARBA" id="ARBA00022490"/>
    </source>
</evidence>
<dbReference type="EMBL" id="QBIY01012234">
    <property type="protein sequence ID" value="RXN26548.1"/>
    <property type="molecule type" value="Genomic_DNA"/>
</dbReference>
<reference evidence="14 15" key="1">
    <citation type="submission" date="2018-03" db="EMBL/GenBank/DDBJ databases">
        <title>Draft genome sequence of Rohu Carp (Labeo rohita).</title>
        <authorList>
            <person name="Das P."/>
            <person name="Kushwaha B."/>
            <person name="Joshi C.G."/>
            <person name="Kumar D."/>
            <person name="Nagpure N.S."/>
            <person name="Sahoo L."/>
            <person name="Das S.P."/>
            <person name="Bit A."/>
            <person name="Patnaik S."/>
            <person name="Meher P.K."/>
            <person name="Jayasankar P."/>
            <person name="Koringa P.G."/>
            <person name="Patel N.V."/>
            <person name="Hinsu A.T."/>
            <person name="Kumar R."/>
            <person name="Pandey M."/>
            <person name="Agarwal S."/>
            <person name="Srivastava S."/>
            <person name="Singh M."/>
            <person name="Iquebal M.A."/>
            <person name="Jaiswal S."/>
            <person name="Angadi U.B."/>
            <person name="Kumar N."/>
            <person name="Raza M."/>
            <person name="Shah T.M."/>
            <person name="Rai A."/>
            <person name="Jena J.K."/>
        </authorList>
    </citation>
    <scope>NUCLEOTIDE SEQUENCE [LARGE SCALE GENOMIC DNA]</scope>
    <source>
        <strain evidence="14">DASCIFA01</strain>
        <tissue evidence="14">Testis</tissue>
    </source>
</reference>
<dbReference type="GO" id="GO:0019221">
    <property type="term" value="P:cytokine-mediated signaling pathway"/>
    <property type="evidence" value="ECO:0007669"/>
    <property type="project" value="TreeGrafter"/>
</dbReference>
<dbReference type="Pfam" id="PF00340">
    <property type="entry name" value="IL1"/>
    <property type="match status" value="1"/>
</dbReference>
<sequence>MASEGSPVCGGVLLLHTECGGKHSYEVNGFLNYNKGMFASAGDKLIMVNNTDVEDLTPKALAELLVERSPLLTIHHPHKRKTEECESEEISVYDKKPIVMRFSLMMVREEDLDAAGDEPSPDWEYIEDDCLSDNNLLLVSMADTCFNSSRILRQIREQKNLYLKSFIMKQYVTPDNQHMLLKDTMSAKITLYYYADNMGRNGVPVVLNFTGTENFFCCTTKQDEDKKMLKLVTYDRTKIMACEDDEKSSLIFYMVQKYDGLRYFESVRYRGWYIHTINENAVKMEEGNSSASCSFVLE</sequence>
<accession>A0A498NR66</accession>
<evidence type="ECO:0000256" key="1">
    <source>
        <dbReference type="ARBA" id="ARBA00004371"/>
    </source>
</evidence>
<comment type="caution">
    <text evidence="14">The sequence shown here is derived from an EMBL/GenBank/DDBJ whole genome shotgun (WGS) entry which is preliminary data.</text>
</comment>
<dbReference type="STRING" id="84645.A0A498NR66"/>
<comment type="similarity">
    <text evidence="4">Belongs to the IL-1 family.</text>
</comment>
<gene>
    <name evidence="14" type="ORF">ROHU_015169</name>
    <name evidence="13" type="ORF">ROHU_020688</name>
</gene>
<evidence type="ECO:0000256" key="2">
    <source>
        <dbReference type="ARBA" id="ARBA00004514"/>
    </source>
</evidence>
<dbReference type="GO" id="GO:0051781">
    <property type="term" value="P:positive regulation of cell division"/>
    <property type="evidence" value="ECO:0007669"/>
    <property type="project" value="UniProtKB-KW"/>
</dbReference>
<dbReference type="Proteomes" id="UP000290572">
    <property type="component" value="Unassembled WGS sequence"/>
</dbReference>
<dbReference type="GO" id="GO:0005764">
    <property type="term" value="C:lysosome"/>
    <property type="evidence" value="ECO:0007669"/>
    <property type="project" value="UniProtKB-SubCell"/>
</dbReference>
<comment type="subcellular location">
    <subcellularLocation>
        <location evidence="2">Cytoplasm</location>
        <location evidence="2">Cytosol</location>
    </subcellularLocation>
    <subcellularLocation>
        <location evidence="1">Lysosome</location>
    </subcellularLocation>
    <subcellularLocation>
        <location evidence="3">Secreted</location>
        <location evidence="3">Extracellular exosome</location>
    </subcellularLocation>
</comment>
<dbReference type="GO" id="GO:0001660">
    <property type="term" value="P:fever generation"/>
    <property type="evidence" value="ECO:0007669"/>
    <property type="project" value="UniProtKB-KW"/>
</dbReference>
<dbReference type="GO" id="GO:0005125">
    <property type="term" value="F:cytokine activity"/>
    <property type="evidence" value="ECO:0007669"/>
    <property type="project" value="UniProtKB-KW"/>
</dbReference>
<dbReference type="GO" id="GO:0010628">
    <property type="term" value="P:positive regulation of gene expression"/>
    <property type="evidence" value="ECO:0007669"/>
    <property type="project" value="TreeGrafter"/>
</dbReference>
<organism evidence="14 15">
    <name type="scientific">Labeo rohita</name>
    <name type="common">Indian major carp</name>
    <name type="synonym">Cyprinus rohita</name>
    <dbReference type="NCBI Taxonomy" id="84645"/>
    <lineage>
        <taxon>Eukaryota</taxon>
        <taxon>Metazoa</taxon>
        <taxon>Chordata</taxon>
        <taxon>Craniata</taxon>
        <taxon>Vertebrata</taxon>
        <taxon>Euteleostomi</taxon>
        <taxon>Actinopterygii</taxon>
        <taxon>Neopterygii</taxon>
        <taxon>Teleostei</taxon>
        <taxon>Ostariophysi</taxon>
        <taxon>Cypriniformes</taxon>
        <taxon>Cyprinidae</taxon>
        <taxon>Labeoninae</taxon>
        <taxon>Labeonini</taxon>
        <taxon>Labeo</taxon>
    </lineage>
</organism>
<evidence type="ECO:0000256" key="5">
    <source>
        <dbReference type="ARBA" id="ARBA00014702"/>
    </source>
</evidence>
<evidence type="ECO:0000256" key="9">
    <source>
        <dbReference type="ARBA" id="ARBA00022620"/>
    </source>
</evidence>
<dbReference type="PANTHER" id="PTHR10078">
    <property type="entry name" value="INTERLEUKIN-1 FAMILY MEMBER"/>
    <property type="match status" value="1"/>
</dbReference>
<evidence type="ECO:0000256" key="4">
    <source>
        <dbReference type="ARBA" id="ARBA00010448"/>
    </source>
</evidence>
<keyword evidence="9" id="KW-0666">Pyrogen</keyword>
<dbReference type="InterPro" id="IPR008996">
    <property type="entry name" value="IL1/FGF"/>
</dbReference>
<dbReference type="GO" id="GO:0048246">
    <property type="term" value="P:macrophage chemotaxis"/>
    <property type="evidence" value="ECO:0007669"/>
    <property type="project" value="TreeGrafter"/>
</dbReference>
<keyword evidence="8" id="KW-0964">Secreted</keyword>
<dbReference type="InterPro" id="IPR000975">
    <property type="entry name" value="IL-1_fam"/>
</dbReference>
<dbReference type="GO" id="GO:0071222">
    <property type="term" value="P:cellular response to lipopolysaccharide"/>
    <property type="evidence" value="ECO:0007669"/>
    <property type="project" value="TreeGrafter"/>
</dbReference>
<name>A0A498NR66_LABRO</name>
<dbReference type="GO" id="GO:0006955">
    <property type="term" value="P:immune response"/>
    <property type="evidence" value="ECO:0007669"/>
    <property type="project" value="InterPro"/>
</dbReference>
<evidence type="ECO:0000313" key="14">
    <source>
        <dbReference type="EMBL" id="RXN34037.1"/>
    </source>
</evidence>
<evidence type="ECO:0000256" key="11">
    <source>
        <dbReference type="ARBA" id="ARBA00023228"/>
    </source>
</evidence>
<evidence type="ECO:0000313" key="15">
    <source>
        <dbReference type="Proteomes" id="UP000290572"/>
    </source>
</evidence>
<dbReference type="GO" id="GO:0005615">
    <property type="term" value="C:extracellular space"/>
    <property type="evidence" value="ECO:0007669"/>
    <property type="project" value="UniProtKB-KW"/>
</dbReference>
<evidence type="ECO:0000256" key="10">
    <source>
        <dbReference type="ARBA" id="ARBA00023198"/>
    </source>
</evidence>
<keyword evidence="6" id="KW-0963">Cytoplasm</keyword>
<protein>
    <recommendedName>
        <fullName evidence="5">Interleukin-1 beta</fullName>
    </recommendedName>
</protein>
<evidence type="ECO:0000256" key="3">
    <source>
        <dbReference type="ARBA" id="ARBA00004550"/>
    </source>
</evidence>
<dbReference type="GO" id="GO:1901222">
    <property type="term" value="P:regulation of non-canonical NF-kappaB signal transduction"/>
    <property type="evidence" value="ECO:0007669"/>
    <property type="project" value="TreeGrafter"/>
</dbReference>
<dbReference type="AlphaFoldDB" id="A0A498NR66"/>
<dbReference type="CDD" id="cd00100">
    <property type="entry name" value="beta-trefoil_IL1"/>
    <property type="match status" value="1"/>
</dbReference>
<keyword evidence="12" id="KW-0497">Mitogen</keyword>
<dbReference type="SUPFAM" id="SSF50353">
    <property type="entry name" value="Cytokine"/>
    <property type="match status" value="1"/>
</dbReference>